<sequence length="278" mass="31272">MSITIFTATGCTRCKIVKGYMEAHQIDYVEKDMKAEGKDEFQSFYKANRNAVFRGPDGIEFPIITDGKNIRQSIGAAIAYLHAGEKLDGYFSVGTLHKEWVDGIHLSGGNPEYGDELIQVLKYIKGNNMKLQIDTDGRNSHILERVIAENLADVLIMDVIAPLELYGQILGKEIKPEEIVKSLNVITIFPEPKLQTLIRPVRRADGSISYLTPDEIAGIAKLIQEGTGSNKCRYFLKTFKSQDSTDKELQKVDPLKSTQLFSYRTKARTFQVFAEIEK</sequence>
<name>G7WEM2_DESOD</name>
<dbReference type="EMBL" id="CP003108">
    <property type="protein sequence ID" value="AET66913.1"/>
    <property type="molecule type" value="Genomic_DNA"/>
</dbReference>
<dbReference type="OrthoDB" id="9795531at2"/>
<dbReference type="InterPro" id="IPR036249">
    <property type="entry name" value="Thioredoxin-like_sf"/>
</dbReference>
<dbReference type="SUPFAM" id="SSF52833">
    <property type="entry name" value="Thioredoxin-like"/>
    <property type="match status" value="1"/>
</dbReference>
<dbReference type="KEGG" id="dor:Desor_1251"/>
<dbReference type="Proteomes" id="UP000006346">
    <property type="component" value="Chromosome"/>
</dbReference>
<protein>
    <submittedName>
        <fullName evidence="1">Uncharacterized protein</fullName>
    </submittedName>
</protein>
<accession>G7WEM2</accession>
<evidence type="ECO:0000313" key="1">
    <source>
        <dbReference type="EMBL" id="AET66913.1"/>
    </source>
</evidence>
<reference evidence="2" key="1">
    <citation type="submission" date="2011-11" db="EMBL/GenBank/DDBJ databases">
        <title>Complete sequence of Desulfosporosinus orientis DSM 765.</title>
        <authorList>
            <person name="Lucas S."/>
            <person name="Han J."/>
            <person name="Lapidus A."/>
            <person name="Cheng J.-F."/>
            <person name="Goodwin L."/>
            <person name="Pitluck S."/>
            <person name="Peters L."/>
            <person name="Ovchinnikova G."/>
            <person name="Teshima H."/>
            <person name="Detter J.C."/>
            <person name="Han C."/>
            <person name="Tapia R."/>
            <person name="Land M."/>
            <person name="Hauser L."/>
            <person name="Kyrpides N."/>
            <person name="Ivanova N."/>
            <person name="Pagani I."/>
            <person name="Pester M."/>
            <person name="Spring S."/>
            <person name="Ollivier B."/>
            <person name="Rattei T."/>
            <person name="Klenk H.-P."/>
            <person name="Wagner M."/>
            <person name="Loy A."/>
            <person name="Woyke T."/>
        </authorList>
    </citation>
    <scope>NUCLEOTIDE SEQUENCE [LARGE SCALE GENOMIC DNA]</scope>
    <source>
        <strain evidence="2">ATCC 19365 / DSM 765 / NCIMB 8382 / VKM B-1628</strain>
    </source>
</reference>
<dbReference type="RefSeq" id="WP_014183734.1">
    <property type="nucleotide sequence ID" value="NC_016584.1"/>
</dbReference>
<dbReference type="Gene3D" id="3.40.30.10">
    <property type="entry name" value="Glutaredoxin"/>
    <property type="match status" value="1"/>
</dbReference>
<dbReference type="STRING" id="768706.Desor_1251"/>
<gene>
    <name evidence="1" type="ordered locus">Desor_1251</name>
</gene>
<dbReference type="eggNOG" id="COG1393">
    <property type="taxonomic scope" value="Bacteria"/>
</dbReference>
<dbReference type="AlphaFoldDB" id="G7WEM2"/>
<dbReference type="eggNOG" id="COG1180">
    <property type="taxonomic scope" value="Bacteria"/>
</dbReference>
<organism evidence="1 2">
    <name type="scientific">Desulfosporosinus orientis (strain ATCC 19365 / DSM 765 / NCIMB 8382 / VKM B-1628 / Singapore I)</name>
    <name type="common">Desulfotomaculum orientis</name>
    <dbReference type="NCBI Taxonomy" id="768706"/>
    <lineage>
        <taxon>Bacteria</taxon>
        <taxon>Bacillati</taxon>
        <taxon>Bacillota</taxon>
        <taxon>Clostridia</taxon>
        <taxon>Eubacteriales</taxon>
        <taxon>Desulfitobacteriaceae</taxon>
        <taxon>Desulfosporosinus</taxon>
    </lineage>
</organism>
<keyword evidence="2" id="KW-1185">Reference proteome</keyword>
<proteinExistence type="predicted"/>
<dbReference type="PATRIC" id="fig|768706.3.peg.1232"/>
<evidence type="ECO:0000313" key="2">
    <source>
        <dbReference type="Proteomes" id="UP000006346"/>
    </source>
</evidence>
<reference evidence="1 2" key="2">
    <citation type="journal article" date="2012" name="J. Bacteriol.">
        <title>Complete genome sequences of Desulfosporosinus orientis DSM765T, Desulfosporosinus youngiae DSM17734T, Desulfosporosinus meridiei DSM13257T, and Desulfosporosinus acidiphilus DSM22704T.</title>
        <authorList>
            <person name="Pester M."/>
            <person name="Brambilla E."/>
            <person name="Alazard D."/>
            <person name="Rattei T."/>
            <person name="Weinmaier T."/>
            <person name="Han J."/>
            <person name="Lucas S."/>
            <person name="Lapidus A."/>
            <person name="Cheng J.F."/>
            <person name="Goodwin L."/>
            <person name="Pitluck S."/>
            <person name="Peters L."/>
            <person name="Ovchinnikova G."/>
            <person name="Teshima H."/>
            <person name="Detter J.C."/>
            <person name="Han C.S."/>
            <person name="Tapia R."/>
            <person name="Land M.L."/>
            <person name="Hauser L."/>
            <person name="Kyrpides N.C."/>
            <person name="Ivanova N.N."/>
            <person name="Pagani I."/>
            <person name="Huntmann M."/>
            <person name="Wei C.L."/>
            <person name="Davenport K.W."/>
            <person name="Daligault H."/>
            <person name="Chain P.S."/>
            <person name="Chen A."/>
            <person name="Mavromatis K."/>
            <person name="Markowitz V."/>
            <person name="Szeto E."/>
            <person name="Mikhailova N."/>
            <person name="Pati A."/>
            <person name="Wagner M."/>
            <person name="Woyke T."/>
            <person name="Ollivier B."/>
            <person name="Klenk H.P."/>
            <person name="Spring S."/>
            <person name="Loy A."/>
        </authorList>
    </citation>
    <scope>NUCLEOTIDE SEQUENCE [LARGE SCALE GENOMIC DNA]</scope>
    <source>
        <strain evidence="2">ATCC 19365 / DSM 765 / NCIMB 8382 / VKM B-1628</strain>
    </source>
</reference>
<dbReference type="HOGENOM" id="CLU_993002_0_0_9"/>